<dbReference type="Gene3D" id="3.30.70.1070">
    <property type="entry name" value="Sporulation related repeat"/>
    <property type="match status" value="1"/>
</dbReference>
<dbReference type="RefSeq" id="WP_068812880.1">
    <property type="nucleotide sequence ID" value="NZ_BMIY01000005.1"/>
</dbReference>
<comment type="caution">
    <text evidence="4">The sequence shown here is derived from an EMBL/GenBank/DDBJ whole genome shotgun (WGS) entry which is preliminary data.</text>
</comment>
<dbReference type="PANTHER" id="PTHR38687">
    <property type="entry name" value="CELL DIVISION PROTEIN DEDD-RELATED"/>
    <property type="match status" value="1"/>
</dbReference>
<dbReference type="InterPro" id="IPR052521">
    <property type="entry name" value="Cell_div_SPOR-domain"/>
</dbReference>
<feature type="domain" description="SPOR" evidence="3">
    <location>
        <begin position="162"/>
        <end position="241"/>
    </location>
</feature>
<accession>A0A917GSY7</accession>
<dbReference type="OrthoDB" id="7069135at2"/>
<reference evidence="4" key="2">
    <citation type="submission" date="2020-09" db="EMBL/GenBank/DDBJ databases">
        <authorList>
            <person name="Sun Q."/>
            <person name="Zhou Y."/>
        </authorList>
    </citation>
    <scope>NUCLEOTIDE SEQUENCE</scope>
    <source>
        <strain evidence="4">CGMCC 1.15425</strain>
    </source>
</reference>
<dbReference type="GO" id="GO:0032153">
    <property type="term" value="C:cell division site"/>
    <property type="evidence" value="ECO:0007669"/>
    <property type="project" value="TreeGrafter"/>
</dbReference>
<dbReference type="PROSITE" id="PS51724">
    <property type="entry name" value="SPOR"/>
    <property type="match status" value="1"/>
</dbReference>
<dbReference type="EMBL" id="BMIY01000005">
    <property type="protein sequence ID" value="GGG56490.1"/>
    <property type="molecule type" value="Genomic_DNA"/>
</dbReference>
<feature type="transmembrane region" description="Helical" evidence="2">
    <location>
        <begin position="9"/>
        <end position="27"/>
    </location>
</feature>
<dbReference type="Proteomes" id="UP000627715">
    <property type="component" value="Unassembled WGS sequence"/>
</dbReference>
<name>A0A917GSY7_9GAMM</name>
<dbReference type="InterPro" id="IPR036680">
    <property type="entry name" value="SPOR-like_sf"/>
</dbReference>
<dbReference type="GO" id="GO:0042834">
    <property type="term" value="F:peptidoglycan binding"/>
    <property type="evidence" value="ECO:0007669"/>
    <property type="project" value="InterPro"/>
</dbReference>
<dbReference type="InterPro" id="IPR007730">
    <property type="entry name" value="SPOR-like_dom"/>
</dbReference>
<dbReference type="Pfam" id="PF05036">
    <property type="entry name" value="SPOR"/>
    <property type="match status" value="1"/>
</dbReference>
<evidence type="ECO:0000313" key="4">
    <source>
        <dbReference type="EMBL" id="GGG56490.1"/>
    </source>
</evidence>
<feature type="region of interest" description="Disordered" evidence="1">
    <location>
        <begin position="36"/>
        <end position="162"/>
    </location>
</feature>
<evidence type="ECO:0000256" key="2">
    <source>
        <dbReference type="SAM" id="Phobius"/>
    </source>
</evidence>
<dbReference type="SUPFAM" id="SSF110997">
    <property type="entry name" value="Sporulation related repeat"/>
    <property type="match status" value="1"/>
</dbReference>
<feature type="compositionally biased region" description="Low complexity" evidence="1">
    <location>
        <begin position="92"/>
        <end position="108"/>
    </location>
</feature>
<evidence type="ECO:0000256" key="1">
    <source>
        <dbReference type="SAM" id="MobiDB-lite"/>
    </source>
</evidence>
<dbReference type="AlphaFoldDB" id="A0A917GSY7"/>
<sequence>MNQNTRQRIIGTVVLAIVAIILLPAIFDGESSYQSSLQTNIPDRPERPLANRELPQRPTIQADSEAIQVRDPLSDDSPDSDNLAPGAQNPTSVASDASSDSVDADNNAETTSEPVVETVSSAEQPAAPSESASGSSAANDSAEPDTEVADAASNDEPGLDVSGLPEAWSVRVGAFGNASNAANLLQRLTDGGHRAYTRPVSSSGRQLTAVFVGPLISRQEAQGVLAQVKTDYDLSGMIVRYEIEGP</sequence>
<keyword evidence="5" id="KW-1185">Reference proteome</keyword>
<evidence type="ECO:0000259" key="3">
    <source>
        <dbReference type="PROSITE" id="PS51724"/>
    </source>
</evidence>
<organism evidence="4 5">
    <name type="scientific">Pseudohongiella nitratireducens</name>
    <dbReference type="NCBI Taxonomy" id="1768907"/>
    <lineage>
        <taxon>Bacteria</taxon>
        <taxon>Pseudomonadati</taxon>
        <taxon>Pseudomonadota</taxon>
        <taxon>Gammaproteobacteria</taxon>
        <taxon>Pseudomonadales</taxon>
        <taxon>Pseudohongiellaceae</taxon>
        <taxon>Pseudohongiella</taxon>
    </lineage>
</organism>
<keyword evidence="2" id="KW-0812">Transmembrane</keyword>
<dbReference type="GO" id="GO:0030428">
    <property type="term" value="C:cell septum"/>
    <property type="evidence" value="ECO:0007669"/>
    <property type="project" value="TreeGrafter"/>
</dbReference>
<keyword evidence="4" id="KW-0132">Cell division</keyword>
<protein>
    <submittedName>
        <fullName evidence="4">Cell division protein</fullName>
    </submittedName>
</protein>
<dbReference type="GO" id="GO:0032506">
    <property type="term" value="P:cytokinetic process"/>
    <property type="evidence" value="ECO:0007669"/>
    <property type="project" value="TreeGrafter"/>
</dbReference>
<evidence type="ECO:0000313" key="5">
    <source>
        <dbReference type="Proteomes" id="UP000627715"/>
    </source>
</evidence>
<keyword evidence="4" id="KW-0131">Cell cycle</keyword>
<gene>
    <name evidence="4" type="ORF">GCM10011403_12050</name>
</gene>
<keyword evidence="2" id="KW-1133">Transmembrane helix</keyword>
<proteinExistence type="predicted"/>
<reference evidence="4" key="1">
    <citation type="journal article" date="2014" name="Int. J. Syst. Evol. Microbiol.">
        <title>Complete genome sequence of Corynebacterium casei LMG S-19264T (=DSM 44701T), isolated from a smear-ripened cheese.</title>
        <authorList>
            <consortium name="US DOE Joint Genome Institute (JGI-PGF)"/>
            <person name="Walter F."/>
            <person name="Albersmeier A."/>
            <person name="Kalinowski J."/>
            <person name="Ruckert C."/>
        </authorList>
    </citation>
    <scope>NUCLEOTIDE SEQUENCE</scope>
    <source>
        <strain evidence="4">CGMCC 1.15425</strain>
    </source>
</reference>
<feature type="compositionally biased region" description="Low complexity" evidence="1">
    <location>
        <begin position="120"/>
        <end position="141"/>
    </location>
</feature>
<dbReference type="PANTHER" id="PTHR38687:SF1">
    <property type="entry name" value="CELL DIVISION PROTEIN DEDD"/>
    <property type="match status" value="1"/>
</dbReference>
<keyword evidence="2" id="KW-0472">Membrane</keyword>